<reference evidence="5 6" key="1">
    <citation type="submission" date="2024-03" db="EMBL/GenBank/DDBJ databases">
        <title>Whole genome sequencing of Streptomyces racemochromogenes, to identify antimicrobial biosynthetic gene clusters.</title>
        <authorList>
            <person name="Suryawanshi P."/>
            <person name="Krishnaraj P.U."/>
            <person name="Arun Y.P."/>
            <person name="Suryawanshi M.P."/>
            <person name="Rakshit O."/>
        </authorList>
    </citation>
    <scope>NUCLEOTIDE SEQUENCE [LARGE SCALE GENOMIC DNA]</scope>
    <source>
        <strain evidence="5 6">AUDT626</strain>
    </source>
</reference>
<keyword evidence="1" id="KW-0304">Gas vesicle</keyword>
<gene>
    <name evidence="5" type="ORF">WDV06_14965</name>
</gene>
<evidence type="ECO:0000313" key="6">
    <source>
        <dbReference type="Proteomes" id="UP001610631"/>
    </source>
</evidence>
<dbReference type="InterPro" id="IPR009430">
    <property type="entry name" value="GvpL/GvpF"/>
</dbReference>
<dbReference type="Proteomes" id="UP001610631">
    <property type="component" value="Unassembled WGS sequence"/>
</dbReference>
<feature type="region of interest" description="Disordered" evidence="4">
    <location>
        <begin position="136"/>
        <end position="160"/>
    </location>
</feature>
<dbReference type="PANTHER" id="PTHR36852:SF1">
    <property type="entry name" value="PROTEIN GVPL 2"/>
    <property type="match status" value="1"/>
</dbReference>
<proteinExistence type="inferred from homology"/>
<dbReference type="EMBL" id="JBBDHD010000031">
    <property type="protein sequence ID" value="MFH7596389.1"/>
    <property type="molecule type" value="Genomic_DNA"/>
</dbReference>
<sequence>MSGPGLLYVYAVLDARAGAPDLTGVEGAGGPGPTVLGDGVLAAVVEPVDAALFEEEALRRRLEDLAWLSWLARAHHRVVAAAGDARTAVPLRLATVCRGEAGVRGLLLDGRDRLQAALARLEGSEEWGVKLYAAATRPGAPAPDGQPGTDAPSGDERPGRDYLRRRLGERRRQQDHIAVAAAIAREVHDRLAARSAGAVLHPAQRPQLSGTSDAHVLNAAYLVRRNERARFLDGVPAAGDLGGGMRVELTGPWVPYSFTRLGDEPGGRR</sequence>
<evidence type="ECO:0000256" key="4">
    <source>
        <dbReference type="SAM" id="MobiDB-lite"/>
    </source>
</evidence>
<evidence type="ECO:0000256" key="2">
    <source>
        <dbReference type="ARBA" id="ARBA00035108"/>
    </source>
</evidence>
<comment type="similarity">
    <text evidence="3">Belongs to the gas vesicle GvpF/GvpL family.</text>
</comment>
<keyword evidence="6" id="KW-1185">Reference proteome</keyword>
<protein>
    <submittedName>
        <fullName evidence="5">GvpL/GvpF family gas vesicle protein</fullName>
    </submittedName>
</protein>
<comment type="subcellular location">
    <subcellularLocation>
        <location evidence="2">Gas vesicle</location>
    </subcellularLocation>
</comment>
<organism evidence="5 6">
    <name type="scientific">Streptomyces racemochromogenes</name>
    <dbReference type="NCBI Taxonomy" id="67353"/>
    <lineage>
        <taxon>Bacteria</taxon>
        <taxon>Bacillati</taxon>
        <taxon>Actinomycetota</taxon>
        <taxon>Actinomycetes</taxon>
        <taxon>Kitasatosporales</taxon>
        <taxon>Streptomycetaceae</taxon>
        <taxon>Streptomyces</taxon>
    </lineage>
</organism>
<dbReference type="Pfam" id="PF06386">
    <property type="entry name" value="GvpL_GvpF"/>
    <property type="match status" value="1"/>
</dbReference>
<comment type="caution">
    <text evidence="5">The sequence shown here is derived from an EMBL/GenBank/DDBJ whole genome shotgun (WGS) entry which is preliminary data.</text>
</comment>
<evidence type="ECO:0000256" key="3">
    <source>
        <dbReference type="ARBA" id="ARBA00035643"/>
    </source>
</evidence>
<accession>A0ABW7PDD0</accession>
<name>A0ABW7PDD0_9ACTN</name>
<evidence type="ECO:0000313" key="5">
    <source>
        <dbReference type="EMBL" id="MFH7596389.1"/>
    </source>
</evidence>
<dbReference type="PANTHER" id="PTHR36852">
    <property type="entry name" value="PROTEIN GVPL 2"/>
    <property type="match status" value="1"/>
</dbReference>
<evidence type="ECO:0000256" key="1">
    <source>
        <dbReference type="ARBA" id="ARBA00022987"/>
    </source>
</evidence>
<dbReference type="RefSeq" id="WP_395510222.1">
    <property type="nucleotide sequence ID" value="NZ_JBBDHD010000031.1"/>
</dbReference>